<dbReference type="AlphaFoldDB" id="A0A9D4QPF8"/>
<protein>
    <submittedName>
        <fullName evidence="4">Uncharacterized protein</fullName>
    </submittedName>
</protein>
<gene>
    <name evidence="4" type="ORF">DPMN_112109</name>
</gene>
<reference evidence="4" key="2">
    <citation type="submission" date="2020-11" db="EMBL/GenBank/DDBJ databases">
        <authorList>
            <person name="McCartney M.A."/>
            <person name="Auch B."/>
            <person name="Kono T."/>
            <person name="Mallez S."/>
            <person name="Becker A."/>
            <person name="Gohl D.M."/>
            <person name="Silverstein K.A.T."/>
            <person name="Koren S."/>
            <person name="Bechman K.B."/>
            <person name="Herman A."/>
            <person name="Abrahante J.E."/>
            <person name="Garbe J."/>
        </authorList>
    </citation>
    <scope>NUCLEOTIDE SEQUENCE</scope>
    <source>
        <strain evidence="4">Duluth1</strain>
        <tissue evidence="4">Whole animal</tissue>
    </source>
</reference>
<evidence type="ECO:0000256" key="2">
    <source>
        <dbReference type="ARBA" id="ARBA00023043"/>
    </source>
</evidence>
<proteinExistence type="predicted"/>
<evidence type="ECO:0000313" key="5">
    <source>
        <dbReference type="Proteomes" id="UP000828390"/>
    </source>
</evidence>
<feature type="repeat" description="ANK" evidence="3">
    <location>
        <begin position="196"/>
        <end position="217"/>
    </location>
</feature>
<feature type="repeat" description="ANK" evidence="3">
    <location>
        <begin position="163"/>
        <end position="195"/>
    </location>
</feature>
<evidence type="ECO:0000256" key="3">
    <source>
        <dbReference type="PROSITE-ProRule" id="PRU00023"/>
    </source>
</evidence>
<dbReference type="GO" id="GO:0071356">
    <property type="term" value="P:cellular response to tumor necrosis factor"/>
    <property type="evidence" value="ECO:0007669"/>
    <property type="project" value="TreeGrafter"/>
</dbReference>
<accession>A0A9D4QPF8</accession>
<keyword evidence="1" id="KW-0677">Repeat</keyword>
<dbReference type="PROSITE" id="PS50297">
    <property type="entry name" value="ANK_REP_REGION"/>
    <property type="match status" value="4"/>
</dbReference>
<dbReference type="SUPFAM" id="SSF48403">
    <property type="entry name" value="Ankyrin repeat"/>
    <property type="match status" value="1"/>
</dbReference>
<dbReference type="GO" id="GO:0051059">
    <property type="term" value="F:NF-kappaB binding"/>
    <property type="evidence" value="ECO:0007669"/>
    <property type="project" value="TreeGrafter"/>
</dbReference>
<organism evidence="4 5">
    <name type="scientific">Dreissena polymorpha</name>
    <name type="common">Zebra mussel</name>
    <name type="synonym">Mytilus polymorpha</name>
    <dbReference type="NCBI Taxonomy" id="45954"/>
    <lineage>
        <taxon>Eukaryota</taxon>
        <taxon>Metazoa</taxon>
        <taxon>Spiralia</taxon>
        <taxon>Lophotrochozoa</taxon>
        <taxon>Mollusca</taxon>
        <taxon>Bivalvia</taxon>
        <taxon>Autobranchia</taxon>
        <taxon>Heteroconchia</taxon>
        <taxon>Euheterodonta</taxon>
        <taxon>Imparidentia</taxon>
        <taxon>Neoheterodontei</taxon>
        <taxon>Myida</taxon>
        <taxon>Dreissenoidea</taxon>
        <taxon>Dreissenidae</taxon>
        <taxon>Dreissena</taxon>
    </lineage>
</organism>
<reference evidence="4" key="1">
    <citation type="journal article" date="2019" name="bioRxiv">
        <title>The Genome of the Zebra Mussel, Dreissena polymorpha: A Resource for Invasive Species Research.</title>
        <authorList>
            <person name="McCartney M.A."/>
            <person name="Auch B."/>
            <person name="Kono T."/>
            <person name="Mallez S."/>
            <person name="Zhang Y."/>
            <person name="Obille A."/>
            <person name="Becker A."/>
            <person name="Abrahante J.E."/>
            <person name="Garbe J."/>
            <person name="Badalamenti J.P."/>
            <person name="Herman A."/>
            <person name="Mangelson H."/>
            <person name="Liachko I."/>
            <person name="Sullivan S."/>
            <person name="Sone E.D."/>
            <person name="Koren S."/>
            <person name="Silverstein K.A.T."/>
            <person name="Beckman K.B."/>
            <person name="Gohl D.M."/>
        </authorList>
    </citation>
    <scope>NUCLEOTIDE SEQUENCE</scope>
    <source>
        <strain evidence="4">Duluth1</strain>
        <tissue evidence="4">Whole animal</tissue>
    </source>
</reference>
<dbReference type="Gene3D" id="1.25.40.20">
    <property type="entry name" value="Ankyrin repeat-containing domain"/>
    <property type="match status" value="3"/>
</dbReference>
<dbReference type="EMBL" id="JAIWYP010000004">
    <property type="protein sequence ID" value="KAH3838696.1"/>
    <property type="molecule type" value="Genomic_DNA"/>
</dbReference>
<dbReference type="InterPro" id="IPR002110">
    <property type="entry name" value="Ankyrin_rpt"/>
</dbReference>
<sequence length="351" mass="38828">MASVIKRTLSNQSEKRQCEKKQKYSASVIDLLGPNVQLVDDYISSNLDTLVDENSIDRLCLKLKSVDLTPKENEDLLGLALRVNNILESNSDATRQLDINANTNSSTTDSKLDISKLQTDAFTKDEDGDTFLHVAIILKSIEWSAIFIALAKNQIELSLFNRDLQTPLHLAVITRLENIVRQLVCGGSDVTAVDKNGNTPLHIACRDGLTMIVEHLVTPVKYKEVKGLSYTPLYQPVPQDFDIANYDGLTCLHLAVMNNHENVLGILLDKDINLNIVERKEGKTALHIAAAKGNIKMINILAKNKKGNINAQMYNGKSPLDLAYDCRQIVASIVLGSIGGKRFVECTDDEL</sequence>
<keyword evidence="5" id="KW-1185">Reference proteome</keyword>
<evidence type="ECO:0000313" key="4">
    <source>
        <dbReference type="EMBL" id="KAH3838696.1"/>
    </source>
</evidence>
<dbReference type="GO" id="GO:0005829">
    <property type="term" value="C:cytosol"/>
    <property type="evidence" value="ECO:0007669"/>
    <property type="project" value="TreeGrafter"/>
</dbReference>
<comment type="caution">
    <text evidence="4">The sequence shown here is derived from an EMBL/GenBank/DDBJ whole genome shotgun (WGS) entry which is preliminary data.</text>
</comment>
<dbReference type="Proteomes" id="UP000828390">
    <property type="component" value="Unassembled WGS sequence"/>
</dbReference>
<feature type="repeat" description="ANK" evidence="3">
    <location>
        <begin position="247"/>
        <end position="279"/>
    </location>
</feature>
<dbReference type="PANTHER" id="PTHR46680:SF3">
    <property type="entry name" value="NF-KAPPA-B INHIBITOR CACTUS"/>
    <property type="match status" value="1"/>
</dbReference>
<dbReference type="InterPro" id="IPR051070">
    <property type="entry name" value="NF-kappa-B_inhibitor"/>
</dbReference>
<keyword evidence="2 3" id="KW-0040">ANK repeat</keyword>
<dbReference type="PROSITE" id="PS50088">
    <property type="entry name" value="ANK_REPEAT"/>
    <property type="match status" value="4"/>
</dbReference>
<evidence type="ECO:0000256" key="1">
    <source>
        <dbReference type="ARBA" id="ARBA00022737"/>
    </source>
</evidence>
<feature type="repeat" description="ANK" evidence="3">
    <location>
        <begin position="281"/>
        <end position="301"/>
    </location>
</feature>
<dbReference type="SMART" id="SM00248">
    <property type="entry name" value="ANK"/>
    <property type="match status" value="4"/>
</dbReference>
<dbReference type="InterPro" id="IPR036770">
    <property type="entry name" value="Ankyrin_rpt-contain_sf"/>
</dbReference>
<dbReference type="PANTHER" id="PTHR46680">
    <property type="entry name" value="NF-KAPPA-B INHIBITOR ALPHA"/>
    <property type="match status" value="1"/>
</dbReference>
<dbReference type="Pfam" id="PF12796">
    <property type="entry name" value="Ank_2"/>
    <property type="match status" value="2"/>
</dbReference>
<name>A0A9D4QPF8_DREPO</name>